<organism evidence="1">
    <name type="scientific">Rhizophora mucronata</name>
    <name type="common">Asiatic mangrove</name>
    <dbReference type="NCBI Taxonomy" id="61149"/>
    <lineage>
        <taxon>Eukaryota</taxon>
        <taxon>Viridiplantae</taxon>
        <taxon>Streptophyta</taxon>
        <taxon>Embryophyta</taxon>
        <taxon>Tracheophyta</taxon>
        <taxon>Spermatophyta</taxon>
        <taxon>Magnoliopsida</taxon>
        <taxon>eudicotyledons</taxon>
        <taxon>Gunneridae</taxon>
        <taxon>Pentapetalae</taxon>
        <taxon>rosids</taxon>
        <taxon>fabids</taxon>
        <taxon>Malpighiales</taxon>
        <taxon>Rhizophoraceae</taxon>
        <taxon>Rhizophora</taxon>
    </lineage>
</organism>
<evidence type="ECO:0000313" key="1">
    <source>
        <dbReference type="EMBL" id="MBX69378.1"/>
    </source>
</evidence>
<name>A0A2P2QR06_RHIMU</name>
<sequence length="30" mass="3575">MFYDMIIGVCESPDLWRWFELLVKSALLQA</sequence>
<reference evidence="1" key="1">
    <citation type="submission" date="2018-02" db="EMBL/GenBank/DDBJ databases">
        <title>Rhizophora mucronata_Transcriptome.</title>
        <authorList>
            <person name="Meera S.P."/>
            <person name="Sreeshan A."/>
            <person name="Augustine A."/>
        </authorList>
    </citation>
    <scope>NUCLEOTIDE SEQUENCE</scope>
    <source>
        <tissue evidence="1">Leaf</tissue>
    </source>
</reference>
<dbReference type="AlphaFoldDB" id="A0A2P2QR06"/>
<accession>A0A2P2QR06</accession>
<protein>
    <submittedName>
        <fullName evidence="1">Uncharacterized protein</fullName>
    </submittedName>
</protein>
<dbReference type="EMBL" id="GGEC01088894">
    <property type="protein sequence ID" value="MBX69378.1"/>
    <property type="molecule type" value="Transcribed_RNA"/>
</dbReference>
<proteinExistence type="predicted"/>